<organism evidence="2 3">
    <name type="scientific">Enterobacillus tribolii</name>
    <dbReference type="NCBI Taxonomy" id="1487935"/>
    <lineage>
        <taxon>Bacteria</taxon>
        <taxon>Pseudomonadati</taxon>
        <taxon>Pseudomonadota</taxon>
        <taxon>Gammaproteobacteria</taxon>
        <taxon>Enterobacterales</taxon>
        <taxon>Hafniaceae</taxon>
        <taxon>Enterobacillus</taxon>
    </lineage>
</organism>
<gene>
    <name evidence="2" type="ORF">C8D90_106163</name>
</gene>
<keyword evidence="1" id="KW-0472">Membrane</keyword>
<sequence>MIIKLMLRFFIFMFHLLFGYIAGACALIVLFSYFIWHDDMEALMLYDFSFIVIGIASMYLGKNLERFEIYLIGKGLIDPKKEDYRPY</sequence>
<keyword evidence="1" id="KW-1133">Transmembrane helix</keyword>
<dbReference type="EMBL" id="QRAP01000006">
    <property type="protein sequence ID" value="RDK89957.1"/>
    <property type="molecule type" value="Genomic_DNA"/>
</dbReference>
<proteinExistence type="predicted"/>
<dbReference type="PROSITE" id="PS51257">
    <property type="entry name" value="PROKAR_LIPOPROTEIN"/>
    <property type="match status" value="1"/>
</dbReference>
<feature type="transmembrane region" description="Helical" evidence="1">
    <location>
        <begin position="12"/>
        <end position="36"/>
    </location>
</feature>
<name>A0A370QNK1_9GAMM</name>
<evidence type="ECO:0000313" key="3">
    <source>
        <dbReference type="Proteomes" id="UP000254848"/>
    </source>
</evidence>
<feature type="transmembrane region" description="Helical" evidence="1">
    <location>
        <begin position="42"/>
        <end position="61"/>
    </location>
</feature>
<keyword evidence="3" id="KW-1185">Reference proteome</keyword>
<protein>
    <submittedName>
        <fullName evidence="2">Uncharacterized protein</fullName>
    </submittedName>
</protein>
<accession>A0A370QNK1</accession>
<dbReference type="Proteomes" id="UP000254848">
    <property type="component" value="Unassembled WGS sequence"/>
</dbReference>
<reference evidence="2 3" key="1">
    <citation type="submission" date="2018-07" db="EMBL/GenBank/DDBJ databases">
        <title>Genomic Encyclopedia of Type Strains, Phase IV (KMG-IV): sequencing the most valuable type-strain genomes for metagenomic binning, comparative biology and taxonomic classification.</title>
        <authorList>
            <person name="Goeker M."/>
        </authorList>
    </citation>
    <scope>NUCLEOTIDE SEQUENCE [LARGE SCALE GENOMIC DNA]</scope>
    <source>
        <strain evidence="2 3">DSM 103736</strain>
    </source>
</reference>
<comment type="caution">
    <text evidence="2">The sequence shown here is derived from an EMBL/GenBank/DDBJ whole genome shotgun (WGS) entry which is preliminary data.</text>
</comment>
<keyword evidence="1" id="KW-0812">Transmembrane</keyword>
<dbReference type="AlphaFoldDB" id="A0A370QNK1"/>
<evidence type="ECO:0000256" key="1">
    <source>
        <dbReference type="SAM" id="Phobius"/>
    </source>
</evidence>
<evidence type="ECO:0000313" key="2">
    <source>
        <dbReference type="EMBL" id="RDK89957.1"/>
    </source>
</evidence>
<dbReference type="RefSeq" id="WP_115459068.1">
    <property type="nucleotide sequence ID" value="NZ_QRAP01000006.1"/>
</dbReference>